<dbReference type="InterPro" id="IPR011598">
    <property type="entry name" value="bHLH_dom"/>
</dbReference>
<evidence type="ECO:0000256" key="5">
    <source>
        <dbReference type="ARBA" id="ARBA00023242"/>
    </source>
</evidence>
<dbReference type="PANTHER" id="PTHR15741:SF27">
    <property type="entry name" value="TRANSCRIPTION FACTOR AP-4"/>
    <property type="match status" value="1"/>
</dbReference>
<feature type="compositionally biased region" description="Low complexity" evidence="6">
    <location>
        <begin position="99"/>
        <end position="121"/>
    </location>
</feature>
<dbReference type="SMART" id="SM00353">
    <property type="entry name" value="HLH"/>
    <property type="match status" value="1"/>
</dbReference>
<feature type="compositionally biased region" description="Acidic residues" evidence="6">
    <location>
        <begin position="246"/>
        <end position="269"/>
    </location>
</feature>
<evidence type="ECO:0000256" key="2">
    <source>
        <dbReference type="ARBA" id="ARBA00023015"/>
    </source>
</evidence>
<name>A0A2X0P7D9_9BASI</name>
<dbReference type="GO" id="GO:0000981">
    <property type="term" value="F:DNA-binding transcription factor activity, RNA polymerase II-specific"/>
    <property type="evidence" value="ECO:0007669"/>
    <property type="project" value="TreeGrafter"/>
</dbReference>
<keyword evidence="9" id="KW-1185">Reference proteome</keyword>
<dbReference type="GO" id="GO:0046983">
    <property type="term" value="F:protein dimerization activity"/>
    <property type="evidence" value="ECO:0007669"/>
    <property type="project" value="InterPro"/>
</dbReference>
<dbReference type="InterPro" id="IPR052207">
    <property type="entry name" value="Max-like/E-box_TFs"/>
</dbReference>
<dbReference type="PROSITE" id="PS50888">
    <property type="entry name" value="BHLH"/>
    <property type="match status" value="1"/>
</dbReference>
<dbReference type="AlphaFoldDB" id="A0A2X0P7D9"/>
<comment type="subcellular location">
    <subcellularLocation>
        <location evidence="1">Nucleus</location>
    </subcellularLocation>
</comment>
<sequence length="552" mass="57910">MSLNPSGNPSTASSLPPPPAAYEDFEFSAPFHFDFFPSTSTNTSGLDSHTTLPLQHPHLASGSLHGESSSAASMLGVSGLSSHSNAPFTSNPFSPQNIASPPSHFSSLTSPPSSAAPSTSSNALFTDPSSSSTVPAHRTFLPSPPPPQELSTSISAAHSSISLNPSPLFDDSESALLSSFLTTLDVDPFFLFNPVLPPRMPSPPSSFPLDEGGKKERDRLGFGLGSIKLENREKQGEETTSREGEVDTEDGEGEDQAGEDREDEEEEGTPTDRARSSGVVVGRGGKRASGTGQRGRGGLAKGKKARRASVNESEAQDVEMVEVASMTSSTGRGARAVRSTKGSGGMGSGSRRLSSGARSKDAGRSITPLEALSGGRQDERQATEEAMMEGADDPPPPPPEVEEGDELEDEEHKNVEDDDDDDSKANKAPLTDTQKRSNHIASEQKRRNAIRSGFKDLVDLLAAGEAASGIVVAPPEVQAANDVLNGGKKKRASKGTGRGRGRKGEVAAGGSKSVVLEKAAAYILWLERGNQALTAEVKRIEVNMRQMGIGTV</sequence>
<feature type="compositionally biased region" description="Polar residues" evidence="6">
    <location>
        <begin position="87"/>
        <end position="98"/>
    </location>
</feature>
<proteinExistence type="predicted"/>
<evidence type="ECO:0000256" key="1">
    <source>
        <dbReference type="ARBA" id="ARBA00004123"/>
    </source>
</evidence>
<evidence type="ECO:0000259" key="7">
    <source>
        <dbReference type="PROSITE" id="PS50888"/>
    </source>
</evidence>
<feature type="compositionally biased region" description="Basic residues" evidence="6">
    <location>
        <begin position="487"/>
        <end position="501"/>
    </location>
</feature>
<dbReference type="GO" id="GO:0005634">
    <property type="term" value="C:nucleus"/>
    <property type="evidence" value="ECO:0007669"/>
    <property type="project" value="UniProtKB-SubCell"/>
</dbReference>
<feature type="compositionally biased region" description="Polar residues" evidence="6">
    <location>
        <begin position="122"/>
        <end position="134"/>
    </location>
</feature>
<dbReference type="InterPro" id="IPR036638">
    <property type="entry name" value="HLH_DNA-bd_sf"/>
</dbReference>
<feature type="compositionally biased region" description="Basic and acidic residues" evidence="6">
    <location>
        <begin position="229"/>
        <end position="245"/>
    </location>
</feature>
<feature type="compositionally biased region" description="Pro residues" evidence="6">
    <location>
        <begin position="197"/>
        <end position="206"/>
    </location>
</feature>
<feature type="region of interest" description="Disordered" evidence="6">
    <location>
        <begin position="87"/>
        <end position="154"/>
    </location>
</feature>
<evidence type="ECO:0000256" key="6">
    <source>
        <dbReference type="SAM" id="MobiDB-lite"/>
    </source>
</evidence>
<dbReference type="SUPFAM" id="SSF47459">
    <property type="entry name" value="HLH, helix-loop-helix DNA-binding domain"/>
    <property type="match status" value="1"/>
</dbReference>
<evidence type="ECO:0000313" key="9">
    <source>
        <dbReference type="Proteomes" id="UP000249464"/>
    </source>
</evidence>
<dbReference type="PANTHER" id="PTHR15741">
    <property type="entry name" value="BASIC HELIX-LOOP-HELIX ZIP TRANSCRIPTION FACTOR"/>
    <property type="match status" value="1"/>
</dbReference>
<dbReference type="Gene3D" id="4.10.280.10">
    <property type="entry name" value="Helix-loop-helix DNA-binding domain"/>
    <property type="match status" value="1"/>
</dbReference>
<dbReference type="STRING" id="796604.A0A2X0P7D9"/>
<evidence type="ECO:0000313" key="8">
    <source>
        <dbReference type="EMBL" id="SGY78794.1"/>
    </source>
</evidence>
<gene>
    <name evidence="8" type="primary">BQ5605_C008g04954</name>
    <name evidence="8" type="ORF">BQ5605_C008G04954</name>
</gene>
<feature type="domain" description="BHLH" evidence="7">
    <location>
        <begin position="434"/>
        <end position="526"/>
    </location>
</feature>
<feature type="region of interest" description="Disordered" evidence="6">
    <location>
        <begin position="1"/>
        <end position="21"/>
    </location>
</feature>
<keyword evidence="5" id="KW-0539">Nucleus</keyword>
<feature type="region of interest" description="Disordered" evidence="6">
    <location>
        <begin position="483"/>
        <end position="509"/>
    </location>
</feature>
<keyword evidence="3" id="KW-0238">DNA-binding</keyword>
<feature type="compositionally biased region" description="Basic and acidic residues" evidence="6">
    <location>
        <begin position="211"/>
        <end position="220"/>
    </location>
</feature>
<feature type="compositionally biased region" description="Polar residues" evidence="6">
    <location>
        <begin position="42"/>
        <end position="53"/>
    </location>
</feature>
<dbReference type="GO" id="GO:0000978">
    <property type="term" value="F:RNA polymerase II cis-regulatory region sequence-specific DNA binding"/>
    <property type="evidence" value="ECO:0007669"/>
    <property type="project" value="TreeGrafter"/>
</dbReference>
<organism evidence="8 9">
    <name type="scientific">Microbotryum silenes-dioicae</name>
    <dbReference type="NCBI Taxonomy" id="796604"/>
    <lineage>
        <taxon>Eukaryota</taxon>
        <taxon>Fungi</taxon>
        <taxon>Dikarya</taxon>
        <taxon>Basidiomycota</taxon>
        <taxon>Pucciniomycotina</taxon>
        <taxon>Microbotryomycetes</taxon>
        <taxon>Microbotryales</taxon>
        <taxon>Microbotryaceae</taxon>
        <taxon>Microbotryum</taxon>
    </lineage>
</organism>
<accession>A0A2X0P7D9</accession>
<keyword evidence="4" id="KW-0804">Transcription</keyword>
<feature type="region of interest" description="Disordered" evidence="6">
    <location>
        <begin position="197"/>
        <end position="447"/>
    </location>
</feature>
<reference evidence="8 9" key="1">
    <citation type="submission" date="2016-11" db="EMBL/GenBank/DDBJ databases">
        <authorList>
            <person name="Jaros S."/>
            <person name="Januszkiewicz K."/>
            <person name="Wedrychowicz H."/>
        </authorList>
    </citation>
    <scope>NUCLEOTIDE SEQUENCE [LARGE SCALE GENOMIC DNA]</scope>
</reference>
<evidence type="ECO:0000256" key="3">
    <source>
        <dbReference type="ARBA" id="ARBA00023125"/>
    </source>
</evidence>
<protein>
    <submittedName>
        <fullName evidence="8">BQ5605_C008g04954 protein</fullName>
    </submittedName>
</protein>
<evidence type="ECO:0000256" key="4">
    <source>
        <dbReference type="ARBA" id="ARBA00023163"/>
    </source>
</evidence>
<feature type="region of interest" description="Disordered" evidence="6">
    <location>
        <begin position="42"/>
        <end position="70"/>
    </location>
</feature>
<dbReference type="Proteomes" id="UP000249464">
    <property type="component" value="Unassembled WGS sequence"/>
</dbReference>
<dbReference type="EMBL" id="FQNC01000048">
    <property type="protein sequence ID" value="SGY78794.1"/>
    <property type="molecule type" value="Genomic_DNA"/>
</dbReference>
<feature type="compositionally biased region" description="Acidic residues" evidence="6">
    <location>
        <begin position="400"/>
        <end position="409"/>
    </location>
</feature>
<keyword evidence="2" id="KW-0805">Transcription regulation</keyword>